<evidence type="ECO:0000313" key="4">
    <source>
        <dbReference type="EMBL" id="EFX66471.1"/>
    </source>
</evidence>
<protein>
    <recommendedName>
        <fullName evidence="3">Transglutaminase-like domain-containing protein</fullName>
    </recommendedName>
</protein>
<dbReference type="KEGG" id="dpx:DAPPUDRAFT_204033"/>
<keyword evidence="5" id="KW-1185">Reference proteome</keyword>
<dbReference type="InterPro" id="IPR013783">
    <property type="entry name" value="Ig-like_fold"/>
</dbReference>
<dbReference type="Pfam" id="PF01841">
    <property type="entry name" value="Transglut_core"/>
    <property type="match status" value="1"/>
</dbReference>
<dbReference type="SUPFAM" id="SSF49309">
    <property type="entry name" value="Transglutaminase, two C-terminal domains"/>
    <property type="match status" value="2"/>
</dbReference>
<dbReference type="PhylomeDB" id="E9HP71"/>
<dbReference type="InterPro" id="IPR014756">
    <property type="entry name" value="Ig_E-set"/>
</dbReference>
<evidence type="ECO:0000256" key="1">
    <source>
        <dbReference type="ARBA" id="ARBA00005968"/>
    </source>
</evidence>
<dbReference type="AlphaFoldDB" id="E9HP71"/>
<dbReference type="Pfam" id="PF00868">
    <property type="entry name" value="Transglut_N"/>
    <property type="match status" value="1"/>
</dbReference>
<feature type="active site" evidence="2">
    <location>
        <position position="249"/>
    </location>
</feature>
<dbReference type="Gene3D" id="2.60.40.10">
    <property type="entry name" value="Immunoglobulins"/>
    <property type="match status" value="3"/>
</dbReference>
<reference evidence="4 5" key="1">
    <citation type="journal article" date="2011" name="Science">
        <title>The ecoresponsive genome of Daphnia pulex.</title>
        <authorList>
            <person name="Colbourne J.K."/>
            <person name="Pfrender M.E."/>
            <person name="Gilbert D."/>
            <person name="Thomas W.K."/>
            <person name="Tucker A."/>
            <person name="Oakley T.H."/>
            <person name="Tokishita S."/>
            <person name="Aerts A."/>
            <person name="Arnold G.J."/>
            <person name="Basu M.K."/>
            <person name="Bauer D.J."/>
            <person name="Caceres C.E."/>
            <person name="Carmel L."/>
            <person name="Casola C."/>
            <person name="Choi J.H."/>
            <person name="Detter J.C."/>
            <person name="Dong Q."/>
            <person name="Dusheyko S."/>
            <person name="Eads B.D."/>
            <person name="Frohlich T."/>
            <person name="Geiler-Samerotte K.A."/>
            <person name="Gerlach D."/>
            <person name="Hatcher P."/>
            <person name="Jogdeo S."/>
            <person name="Krijgsveld J."/>
            <person name="Kriventseva E.V."/>
            <person name="Kultz D."/>
            <person name="Laforsch C."/>
            <person name="Lindquist E."/>
            <person name="Lopez J."/>
            <person name="Manak J.R."/>
            <person name="Muller J."/>
            <person name="Pangilinan J."/>
            <person name="Patwardhan R.P."/>
            <person name="Pitluck S."/>
            <person name="Pritham E.J."/>
            <person name="Rechtsteiner A."/>
            <person name="Rho M."/>
            <person name="Rogozin I.B."/>
            <person name="Sakarya O."/>
            <person name="Salamov A."/>
            <person name="Schaack S."/>
            <person name="Shapiro H."/>
            <person name="Shiga Y."/>
            <person name="Skalitzky C."/>
            <person name="Smith Z."/>
            <person name="Souvorov A."/>
            <person name="Sung W."/>
            <person name="Tang Z."/>
            <person name="Tsuchiya D."/>
            <person name="Tu H."/>
            <person name="Vos H."/>
            <person name="Wang M."/>
            <person name="Wolf Y.I."/>
            <person name="Yamagata H."/>
            <person name="Yamada T."/>
            <person name="Ye Y."/>
            <person name="Shaw J.R."/>
            <person name="Andrews J."/>
            <person name="Crease T.J."/>
            <person name="Tang H."/>
            <person name="Lucas S.M."/>
            <person name="Robertson H.M."/>
            <person name="Bork P."/>
            <person name="Koonin E.V."/>
            <person name="Zdobnov E.M."/>
            <person name="Grigoriev I.V."/>
            <person name="Lynch M."/>
            <person name="Boore J.L."/>
        </authorList>
    </citation>
    <scope>NUCLEOTIDE SEQUENCE [LARGE SCALE GENOMIC DNA]</scope>
</reference>
<accession>E9HP71</accession>
<dbReference type="Proteomes" id="UP000000305">
    <property type="component" value="Unassembled WGS sequence"/>
</dbReference>
<dbReference type="InterPro" id="IPR038765">
    <property type="entry name" value="Papain-like_cys_pep_sf"/>
</dbReference>
<dbReference type="OrthoDB" id="6353348at2759"/>
<dbReference type="PIRSF" id="PIRSF000459">
    <property type="entry name" value="TGM_EBP42"/>
    <property type="match status" value="1"/>
</dbReference>
<comment type="similarity">
    <text evidence="1">Belongs to the transglutaminase superfamily. Transglutaminase family.</text>
</comment>
<dbReference type="EMBL" id="GL732703">
    <property type="protein sequence ID" value="EFX66471.1"/>
    <property type="molecule type" value="Genomic_DNA"/>
</dbReference>
<evidence type="ECO:0000313" key="5">
    <source>
        <dbReference type="Proteomes" id="UP000000305"/>
    </source>
</evidence>
<feature type="domain" description="Transglutaminase-like" evidence="3">
    <location>
        <begin position="241"/>
        <end position="338"/>
    </location>
</feature>
<name>E9HP71_DAPPU</name>
<dbReference type="InterPro" id="IPR001102">
    <property type="entry name" value="Transglutaminase_N"/>
</dbReference>
<dbReference type="HOGENOM" id="CLU_013435_0_0_1"/>
<dbReference type="InParanoid" id="E9HP71"/>
<feature type="active site" evidence="2">
    <location>
        <position position="312"/>
    </location>
</feature>
<dbReference type="PANTHER" id="PTHR11590:SF52">
    <property type="entry name" value="HEMOCYTE PROTEIN-GLUTAMINE GAMMA-GLUTAMYLTRANSFERASE-LIKE PROTEIN"/>
    <property type="match status" value="1"/>
</dbReference>
<evidence type="ECO:0000259" key="3">
    <source>
        <dbReference type="SMART" id="SM00460"/>
    </source>
</evidence>
<feature type="active site" evidence="2">
    <location>
        <position position="335"/>
    </location>
</feature>
<dbReference type="InterPro" id="IPR036985">
    <property type="entry name" value="Transglutaminase-like_sf"/>
</dbReference>
<dbReference type="Gene3D" id="3.90.260.10">
    <property type="entry name" value="Transglutaminase-like"/>
    <property type="match status" value="1"/>
</dbReference>
<dbReference type="PANTHER" id="PTHR11590">
    <property type="entry name" value="PROTEIN-GLUTAMINE GAMMA-GLUTAMYLTRANSFERASE"/>
    <property type="match status" value="1"/>
</dbReference>
<organism evidence="4 5">
    <name type="scientific">Daphnia pulex</name>
    <name type="common">Water flea</name>
    <dbReference type="NCBI Taxonomy" id="6669"/>
    <lineage>
        <taxon>Eukaryota</taxon>
        <taxon>Metazoa</taxon>
        <taxon>Ecdysozoa</taxon>
        <taxon>Arthropoda</taxon>
        <taxon>Crustacea</taxon>
        <taxon>Branchiopoda</taxon>
        <taxon>Diplostraca</taxon>
        <taxon>Cladocera</taxon>
        <taxon>Anomopoda</taxon>
        <taxon>Daphniidae</taxon>
        <taxon>Daphnia</taxon>
    </lineage>
</organism>
<dbReference type="Pfam" id="PF00927">
    <property type="entry name" value="Transglut_C"/>
    <property type="match status" value="2"/>
</dbReference>
<proteinExistence type="inferred from homology"/>
<evidence type="ECO:0000256" key="2">
    <source>
        <dbReference type="PIRSR" id="PIRSR000459-1"/>
    </source>
</evidence>
<gene>
    <name evidence="4" type="ORF">DAPPUDRAFT_204033</name>
</gene>
<dbReference type="InterPro" id="IPR023608">
    <property type="entry name" value="Transglutaminase_animal"/>
</dbReference>
<dbReference type="InterPro" id="IPR008958">
    <property type="entry name" value="Transglutaminase_C"/>
</dbReference>
<dbReference type="FunFam" id="3.90.260.10:FF:000009">
    <property type="entry name" value="Hemocyte protein-glutamine gamma-glutamyltransferase"/>
    <property type="match status" value="1"/>
</dbReference>
<dbReference type="GO" id="GO:0003810">
    <property type="term" value="F:protein-glutamine gamma-glutamyltransferase activity"/>
    <property type="evidence" value="ECO:0000318"/>
    <property type="project" value="GO_Central"/>
</dbReference>
<dbReference type="SUPFAM" id="SSF81296">
    <property type="entry name" value="E set domains"/>
    <property type="match status" value="1"/>
</dbReference>
<dbReference type="SMART" id="SM00460">
    <property type="entry name" value="TGc"/>
    <property type="match status" value="1"/>
</dbReference>
<dbReference type="FunFam" id="2.60.40.10:FF:000171">
    <property type="entry name" value="protein-glutamine gamma-glutamyltransferase 6"/>
    <property type="match status" value="1"/>
</dbReference>
<sequence>MVFDNGRPFFFAVRMKDRNFDPRRDILRASFTFGPNPQVTKGTKVVLPFRMTQREFSRAPQKWDMRLHQQEGFNITFQVHIPANALVGLWRVNIETTTTTPGARVDEFRFKDDIYILFNPFCRDDPVYLDNEELRREYLMNETGKVFVGTHHRPKGRRWVYGQFSDVALPAAQLLLEQSGLNPTERGNPVQVVRAIASIINANEGFGLLEGKWEGSFEDGVCPWVWTGSSKIFEHYLRNGSKPVKYGQCWVFAAVATSIFRALGIPSRPVTNFVSARDTNHTLSVDKYFDIFGDEMKGGPDGDNQDAIWNFHAWSEVWMSRPDLQANCNGWQAIDPTPPPHFWQKNSGAFRRGPSSVESVRRGDIGFAFDTPYLFAEVNAEVSHFQEDETSHWGFRKIHVNNYQVGRMILTKRPGADDDVSDADAEDITSLYKNPDGISAAERVSAMNAARSVERTQPMFDNRPVNEDVYFDLIEQEKVAWGQPFNLQFLIQNRSQEMRTITTILSANSVYYTGVTARRLGRSDRQFVLQPGGRETLQVRISWDEYRDKIVDYGHIKIFAMASVQETKQSWSEEDDFQLEKPKLDVQIRGNPQVGQDCFATFSFMNPISVTLTECEFTFEGPGLVRAQTVKYRDVKPGEMISFAHKFLPRFSGERKLVASFNSRELGDIIGSRPIHVRD</sequence>
<dbReference type="InterPro" id="IPR036238">
    <property type="entry name" value="Transglutaminase_C_sf"/>
</dbReference>
<dbReference type="InterPro" id="IPR002931">
    <property type="entry name" value="Transglutaminase-like"/>
</dbReference>
<dbReference type="OMA" id="ETHCEMA"/>
<dbReference type="InterPro" id="IPR050779">
    <property type="entry name" value="Transglutaminase"/>
</dbReference>
<dbReference type="SUPFAM" id="SSF54001">
    <property type="entry name" value="Cysteine proteinases"/>
    <property type="match status" value="1"/>
</dbReference>
<dbReference type="eggNOG" id="ENOG502QQ46">
    <property type="taxonomic scope" value="Eukaryota"/>
</dbReference>
<dbReference type="FunFam" id="2.60.40.10:FF:000090">
    <property type="entry name" value="Protein-glutamine gamma-glutamyltransferase 2"/>
    <property type="match status" value="1"/>
</dbReference>